<dbReference type="OrthoDB" id="28678at2"/>
<gene>
    <name evidence="1" type="ORF">Mgrana_00884</name>
</gene>
<name>A0A399F9C0_9DEIN</name>
<comment type="caution">
    <text evidence="1">The sequence shown here is derived from an EMBL/GenBank/DDBJ whole genome shotgun (WGS) entry which is preliminary data.</text>
</comment>
<dbReference type="EMBL" id="QWLB01000008">
    <property type="protein sequence ID" value="RIH93257.1"/>
    <property type="molecule type" value="Genomic_DNA"/>
</dbReference>
<dbReference type="AlphaFoldDB" id="A0A399F9C0"/>
<dbReference type="Gene3D" id="1.25.40.10">
    <property type="entry name" value="Tetratricopeptide repeat domain"/>
    <property type="match status" value="1"/>
</dbReference>
<protein>
    <submittedName>
        <fullName evidence="1">Tetratricopeptide repeat protein</fullName>
    </submittedName>
</protein>
<dbReference type="InterPro" id="IPR011990">
    <property type="entry name" value="TPR-like_helical_dom_sf"/>
</dbReference>
<evidence type="ECO:0000313" key="2">
    <source>
        <dbReference type="Proteomes" id="UP000266178"/>
    </source>
</evidence>
<evidence type="ECO:0000313" key="1">
    <source>
        <dbReference type="EMBL" id="RIH93257.1"/>
    </source>
</evidence>
<dbReference type="RefSeq" id="WP_119356386.1">
    <property type="nucleotide sequence ID" value="NZ_BJXM01000004.1"/>
</dbReference>
<keyword evidence="2" id="KW-1185">Reference proteome</keyword>
<dbReference type="Proteomes" id="UP000266178">
    <property type="component" value="Unassembled WGS sequence"/>
</dbReference>
<dbReference type="SUPFAM" id="SSF48452">
    <property type="entry name" value="TPR-like"/>
    <property type="match status" value="2"/>
</dbReference>
<accession>A0A399F9C0</accession>
<proteinExistence type="predicted"/>
<sequence length="927" mass="101768">MGEVSTLWQTHLEILRARLSGRDHRGKKGSLRWLEAAVAERGGRAGTVRNILYKDLGSPEEKLRLFDVLADLYTEAGLEAPSLPSELALESARRALGRDKRRLFRRFVRGLEAGEKPQMVMVGGAVTGKGVLLAAVERAIPESLSLNLGGELAQHLYPLAERLGVELEATLAQLSPTQPYALQAALQGELRSDLAKALNTYGKPLLLRAEKEGQIGGLPLRDPQGNPVGLAAWLEPLLRGLTIPFLAGLSEPPPNLAWSPLSAPSRAEARRYVKDRLPDLAPERVEALVNQAGRNFAELSRLVLLEAAQTQGSSPNLAQDTALRPMLQALSILSPEADPAVPVGLLEKALGKGLDKLSQAERTLLSPMGEGKVRPALRSLLPEVPERESRRLHTLALEFFKEDVFRQLHHALGARRLDRLLELLSQDPSRLSLLPKLWSESANWPRLEREKLAMAVVRYRAVLGQYAHPEALEALDILAHSPEPTTQTWARVKSAEAKVDAGEFPAALELLPTPKELQGEVGAEGLLVWAAIERWQGDYIQAEGYVRQALSFPTPPFLADRVRLWQGLVAKDAGRFAEALEALEQVTHDPLLVGRARYQSGDLLLRLGRVDEAESLMGQGLRALEEAGAPTEEIARVRARFGTVLRRLAKFSPAEEHLYRAVRETPDPFIRARAQSEASLLEAARGRPIEALAQAAEAEAYFREVKERPEEAHYRHRRTLFRMAVAYWVRDTGLPYLAPFPGGQNSAQATRILESLQGELQAQRLPGDRYAALSLDVALLLSLLSPALEAERLLRPQLKQNDPYFQAQARLGYAEALARQGKWGEALAQTVQIGDLPDPGILSGKLGLEVHALLGLGQEEAAWTRLAAAATLPQPYRAQLGRVLGRLWPHPALQERLGNPSPLAPEDTLALWLATAPPPTSSQGPWS</sequence>
<reference evidence="1 2" key="1">
    <citation type="submission" date="2018-08" db="EMBL/GenBank/DDBJ databases">
        <title>Meiothermus granaticius genome AF-68 sequencing project.</title>
        <authorList>
            <person name="Da Costa M.S."/>
            <person name="Albuquerque L."/>
            <person name="Raposo P."/>
            <person name="Froufe H.J.C."/>
            <person name="Barroso C.S."/>
            <person name="Egas C."/>
        </authorList>
    </citation>
    <scope>NUCLEOTIDE SEQUENCE [LARGE SCALE GENOMIC DNA]</scope>
    <source>
        <strain evidence="1 2">AF-68</strain>
    </source>
</reference>
<organism evidence="1 2">
    <name type="scientific">Meiothermus granaticius NBRC 107808</name>
    <dbReference type="NCBI Taxonomy" id="1227551"/>
    <lineage>
        <taxon>Bacteria</taxon>
        <taxon>Thermotogati</taxon>
        <taxon>Deinococcota</taxon>
        <taxon>Deinococci</taxon>
        <taxon>Thermales</taxon>
        <taxon>Thermaceae</taxon>
        <taxon>Meiothermus</taxon>
    </lineage>
</organism>